<comment type="caution">
    <text evidence="1">The sequence shown here is derived from an EMBL/GenBank/DDBJ whole genome shotgun (WGS) entry which is preliminary data.</text>
</comment>
<name>A0AAV9HZ13_9PEZI</name>
<dbReference type="AlphaFoldDB" id="A0AAV9HZ13"/>
<protein>
    <submittedName>
        <fullName evidence="1">Uncharacterized protein</fullName>
    </submittedName>
</protein>
<dbReference type="EMBL" id="MU864934">
    <property type="protein sequence ID" value="KAK4466129.1"/>
    <property type="molecule type" value="Genomic_DNA"/>
</dbReference>
<sequence length="250" mass="27458">MASETEVKFTIPCQLGWGRIRGYDNSGNKGSKWSSATEINRSIRISAVDFTRTVSEKSREQATKIGLNVSAKASYSVFSASASSSIDNSTTLSQFLSLTKERLIRNLGVQYGNGEAEAADDHVHELTGKSADINKGHKGKYVWLIPEYTFDTSQAATGFEIRIQGNAMSGLMDLAKDAGGDYRYAFVDHDQYKDQKVTDARLIRSGSQLSAAQQVEMIKNQGLGNGWVGGVRDINENRGGDYLYLAYRLN</sequence>
<organism evidence="1 2">
    <name type="scientific">Cladorrhinum samala</name>
    <dbReference type="NCBI Taxonomy" id="585594"/>
    <lineage>
        <taxon>Eukaryota</taxon>
        <taxon>Fungi</taxon>
        <taxon>Dikarya</taxon>
        <taxon>Ascomycota</taxon>
        <taxon>Pezizomycotina</taxon>
        <taxon>Sordariomycetes</taxon>
        <taxon>Sordariomycetidae</taxon>
        <taxon>Sordariales</taxon>
        <taxon>Podosporaceae</taxon>
        <taxon>Cladorrhinum</taxon>
    </lineage>
</organism>
<proteinExistence type="predicted"/>
<reference evidence="1" key="2">
    <citation type="submission" date="2023-06" db="EMBL/GenBank/DDBJ databases">
        <authorList>
            <consortium name="Lawrence Berkeley National Laboratory"/>
            <person name="Mondo S.J."/>
            <person name="Hensen N."/>
            <person name="Bonometti L."/>
            <person name="Westerberg I."/>
            <person name="Brannstrom I.O."/>
            <person name="Guillou S."/>
            <person name="Cros-Aarteil S."/>
            <person name="Calhoun S."/>
            <person name="Haridas S."/>
            <person name="Kuo A."/>
            <person name="Pangilinan J."/>
            <person name="Riley R."/>
            <person name="Labutti K."/>
            <person name="Andreopoulos B."/>
            <person name="Lipzen A."/>
            <person name="Chen C."/>
            <person name="Yanf M."/>
            <person name="Daum C."/>
            <person name="Ng V."/>
            <person name="Clum A."/>
            <person name="Steindorff A."/>
            <person name="Ohm R."/>
            <person name="Martin F."/>
            <person name="Silar P."/>
            <person name="Natvig D."/>
            <person name="Lalanne C."/>
            <person name="Gautier V."/>
            <person name="Ament-Velasquez S.L."/>
            <person name="Kruys A."/>
            <person name="Hutchinson M.I."/>
            <person name="Powell A.J."/>
            <person name="Barry K."/>
            <person name="Miller A.N."/>
            <person name="Grigoriev I.V."/>
            <person name="Debuchy R."/>
            <person name="Gladieux P."/>
            <person name="Thoren M.H."/>
            <person name="Johannesson H."/>
        </authorList>
    </citation>
    <scope>NUCLEOTIDE SEQUENCE</scope>
    <source>
        <strain evidence="1">PSN324</strain>
    </source>
</reference>
<evidence type="ECO:0000313" key="2">
    <source>
        <dbReference type="Proteomes" id="UP001321749"/>
    </source>
</evidence>
<evidence type="ECO:0000313" key="1">
    <source>
        <dbReference type="EMBL" id="KAK4466129.1"/>
    </source>
</evidence>
<keyword evidence="2" id="KW-1185">Reference proteome</keyword>
<accession>A0AAV9HZ13</accession>
<gene>
    <name evidence="1" type="ORF">QBC42DRAFT_330831</name>
</gene>
<reference evidence="1" key="1">
    <citation type="journal article" date="2023" name="Mol. Phylogenet. Evol.">
        <title>Genome-scale phylogeny and comparative genomics of the fungal order Sordariales.</title>
        <authorList>
            <person name="Hensen N."/>
            <person name="Bonometti L."/>
            <person name="Westerberg I."/>
            <person name="Brannstrom I.O."/>
            <person name="Guillou S."/>
            <person name="Cros-Aarteil S."/>
            <person name="Calhoun S."/>
            <person name="Haridas S."/>
            <person name="Kuo A."/>
            <person name="Mondo S."/>
            <person name="Pangilinan J."/>
            <person name="Riley R."/>
            <person name="LaButti K."/>
            <person name="Andreopoulos B."/>
            <person name="Lipzen A."/>
            <person name="Chen C."/>
            <person name="Yan M."/>
            <person name="Daum C."/>
            <person name="Ng V."/>
            <person name="Clum A."/>
            <person name="Steindorff A."/>
            <person name="Ohm R.A."/>
            <person name="Martin F."/>
            <person name="Silar P."/>
            <person name="Natvig D.O."/>
            <person name="Lalanne C."/>
            <person name="Gautier V."/>
            <person name="Ament-Velasquez S.L."/>
            <person name="Kruys A."/>
            <person name="Hutchinson M.I."/>
            <person name="Powell A.J."/>
            <person name="Barry K."/>
            <person name="Miller A.N."/>
            <person name="Grigoriev I.V."/>
            <person name="Debuchy R."/>
            <person name="Gladieux P."/>
            <person name="Hiltunen Thoren M."/>
            <person name="Johannesson H."/>
        </authorList>
    </citation>
    <scope>NUCLEOTIDE SEQUENCE</scope>
    <source>
        <strain evidence="1">PSN324</strain>
    </source>
</reference>
<dbReference type="Proteomes" id="UP001321749">
    <property type="component" value="Unassembled WGS sequence"/>
</dbReference>